<accession>A6IQM3</accession>
<gene>
    <name evidence="1" type="ORF">rCG_52582</name>
</gene>
<proteinExistence type="predicted"/>
<dbReference type="Proteomes" id="UP000234681">
    <property type="component" value="Chromosome 11"/>
</dbReference>
<dbReference type="EMBL" id="CH473967">
    <property type="protein sequence ID" value="EDM11026.1"/>
    <property type="molecule type" value="Genomic_DNA"/>
</dbReference>
<protein>
    <submittedName>
        <fullName evidence="1">RCG52582</fullName>
    </submittedName>
</protein>
<organism evidence="1 2">
    <name type="scientific">Rattus norvegicus</name>
    <name type="common">Rat</name>
    <dbReference type="NCBI Taxonomy" id="10116"/>
    <lineage>
        <taxon>Eukaryota</taxon>
        <taxon>Metazoa</taxon>
        <taxon>Chordata</taxon>
        <taxon>Craniata</taxon>
        <taxon>Vertebrata</taxon>
        <taxon>Euteleostomi</taxon>
        <taxon>Mammalia</taxon>
        <taxon>Eutheria</taxon>
        <taxon>Euarchontoglires</taxon>
        <taxon>Glires</taxon>
        <taxon>Rodentia</taxon>
        <taxon>Myomorpha</taxon>
        <taxon>Muroidea</taxon>
        <taxon>Muridae</taxon>
        <taxon>Murinae</taxon>
        <taxon>Rattus</taxon>
    </lineage>
</organism>
<sequence>MTSHRGKNVCRGQLSSDILQKQRMMRRLVTCLSFHE</sequence>
<reference evidence="2" key="1">
    <citation type="submission" date="2005-09" db="EMBL/GenBank/DDBJ databases">
        <authorList>
            <person name="Mural R.J."/>
            <person name="Li P.W."/>
            <person name="Adams M.D."/>
            <person name="Amanatides P.G."/>
            <person name="Baden-Tillson H."/>
            <person name="Barnstead M."/>
            <person name="Chin S.H."/>
            <person name="Dew I."/>
            <person name="Evans C.A."/>
            <person name="Ferriera S."/>
            <person name="Flanigan M."/>
            <person name="Fosler C."/>
            <person name="Glodek A."/>
            <person name="Gu Z."/>
            <person name="Holt R.A."/>
            <person name="Jennings D."/>
            <person name="Kraft C.L."/>
            <person name="Lu F."/>
            <person name="Nguyen T."/>
            <person name="Nusskern D.R."/>
            <person name="Pfannkoch C.M."/>
            <person name="Sitter C."/>
            <person name="Sutton G.G."/>
            <person name="Venter J.C."/>
            <person name="Wang Z."/>
            <person name="Woodage T."/>
            <person name="Zheng X.H."/>
            <person name="Zhong F."/>
        </authorList>
    </citation>
    <scope>NUCLEOTIDE SEQUENCE [LARGE SCALE GENOMIC DNA]</scope>
    <source>
        <strain>BN</strain>
        <strain evidence="2">Sprague-Dawley</strain>
    </source>
</reference>
<name>A6IQM3_RAT</name>
<dbReference type="AlphaFoldDB" id="A6IQM3"/>
<evidence type="ECO:0000313" key="2">
    <source>
        <dbReference type="Proteomes" id="UP000234681"/>
    </source>
</evidence>
<evidence type="ECO:0000313" key="1">
    <source>
        <dbReference type="EMBL" id="EDM11026.1"/>
    </source>
</evidence>